<dbReference type="RefSeq" id="WP_179714702.1">
    <property type="nucleotide sequence ID" value="NZ_JACBZT010000001.1"/>
</dbReference>
<gene>
    <name evidence="1" type="ORF">GGQ55_000194</name>
</gene>
<proteinExistence type="predicted"/>
<organism evidence="1 2">
    <name type="scientific">Petropleomorpha daqingensis</name>
    <dbReference type="NCBI Taxonomy" id="2026353"/>
    <lineage>
        <taxon>Bacteria</taxon>
        <taxon>Bacillati</taxon>
        <taxon>Actinomycetota</taxon>
        <taxon>Actinomycetes</taxon>
        <taxon>Geodermatophilales</taxon>
        <taxon>Geodermatophilaceae</taxon>
        <taxon>Petropleomorpha</taxon>
    </lineage>
</organism>
<dbReference type="AlphaFoldDB" id="A0A853CA74"/>
<dbReference type="Proteomes" id="UP000541969">
    <property type="component" value="Unassembled WGS sequence"/>
</dbReference>
<comment type="caution">
    <text evidence="1">The sequence shown here is derived from an EMBL/GenBank/DDBJ whole genome shotgun (WGS) entry which is preliminary data.</text>
</comment>
<evidence type="ECO:0000313" key="1">
    <source>
        <dbReference type="EMBL" id="NYJ03916.1"/>
    </source>
</evidence>
<sequence length="210" mass="22883">MTLAMAHGEPNGPTPRQVALATPLRVMRWTSLSACLLDALWSVGADHGGVVVPLVRRVLEPAASAPLTAAARANGDGHPLPRLLSRFPDETALMAAANRQRTSTRNGVSKAEAALRYARILVDHGVHELDDARRMLDTPELLSPIDRALSRVPGEGQHGIRRGYFWLLCGDEDRVKLSRRLVQWLADRGAHDPVLPQPAVIDVATPRLMD</sequence>
<accession>A0A853CA74</accession>
<name>A0A853CA74_9ACTN</name>
<dbReference type="EMBL" id="JACBZT010000001">
    <property type="protein sequence ID" value="NYJ03916.1"/>
    <property type="molecule type" value="Genomic_DNA"/>
</dbReference>
<keyword evidence="2" id="KW-1185">Reference proteome</keyword>
<reference evidence="1 2" key="1">
    <citation type="submission" date="2020-07" db="EMBL/GenBank/DDBJ databases">
        <title>Sequencing the genomes of 1000 actinobacteria strains.</title>
        <authorList>
            <person name="Klenk H.-P."/>
        </authorList>
    </citation>
    <scope>NUCLEOTIDE SEQUENCE [LARGE SCALE GENOMIC DNA]</scope>
    <source>
        <strain evidence="1 2">DSM 104001</strain>
    </source>
</reference>
<evidence type="ECO:0000313" key="2">
    <source>
        <dbReference type="Proteomes" id="UP000541969"/>
    </source>
</evidence>
<protein>
    <submittedName>
        <fullName evidence="1">Uncharacterized protein</fullName>
    </submittedName>
</protein>